<reference evidence="7 8" key="1">
    <citation type="submission" date="2019-03" db="EMBL/GenBank/DDBJ databases">
        <title>Genomic Encyclopedia of Type Strains, Phase IV (KMG-IV): sequencing the most valuable type-strain genomes for metagenomic binning, comparative biology and taxonomic classification.</title>
        <authorList>
            <person name="Goeker M."/>
        </authorList>
    </citation>
    <scope>NUCLEOTIDE SEQUENCE [LARGE SCALE GENOMIC DNA]</scope>
    <source>
        <strain evidence="7 8">DSM 24455</strain>
    </source>
</reference>
<dbReference type="PROSITE" id="PS00444">
    <property type="entry name" value="POLYPRENYL_SYNTHASE_2"/>
    <property type="match status" value="1"/>
</dbReference>
<comment type="similarity">
    <text evidence="2 6">Belongs to the FPP/GGPP synthase family.</text>
</comment>
<dbReference type="GO" id="GO:0046872">
    <property type="term" value="F:metal ion binding"/>
    <property type="evidence" value="ECO:0007669"/>
    <property type="project" value="UniProtKB-KW"/>
</dbReference>
<keyword evidence="4" id="KW-0479">Metal-binding</keyword>
<dbReference type="PANTHER" id="PTHR12001:SF69">
    <property type="entry name" value="ALL TRANS-POLYPRENYL-DIPHOSPHATE SYNTHASE PDSS1"/>
    <property type="match status" value="1"/>
</dbReference>
<dbReference type="CDD" id="cd00685">
    <property type="entry name" value="Trans_IPPS_HT"/>
    <property type="match status" value="1"/>
</dbReference>
<keyword evidence="8" id="KW-1185">Reference proteome</keyword>
<dbReference type="EMBL" id="SOAZ01000010">
    <property type="protein sequence ID" value="TDT60994.1"/>
    <property type="molecule type" value="Genomic_DNA"/>
</dbReference>
<dbReference type="Gene3D" id="1.10.600.10">
    <property type="entry name" value="Farnesyl Diphosphate Synthase"/>
    <property type="match status" value="1"/>
</dbReference>
<evidence type="ECO:0000313" key="8">
    <source>
        <dbReference type="Proteomes" id="UP000295325"/>
    </source>
</evidence>
<gene>
    <name evidence="7" type="ORF">EDD71_110112</name>
</gene>
<organism evidence="7 8">
    <name type="scientific">Fonticella tunisiensis</name>
    <dbReference type="NCBI Taxonomy" id="1096341"/>
    <lineage>
        <taxon>Bacteria</taxon>
        <taxon>Bacillati</taxon>
        <taxon>Bacillota</taxon>
        <taxon>Clostridia</taxon>
        <taxon>Eubacteriales</taxon>
        <taxon>Clostridiaceae</taxon>
        <taxon>Fonticella</taxon>
    </lineage>
</organism>
<dbReference type="Proteomes" id="UP000295325">
    <property type="component" value="Unassembled WGS sequence"/>
</dbReference>
<evidence type="ECO:0000256" key="3">
    <source>
        <dbReference type="ARBA" id="ARBA00022679"/>
    </source>
</evidence>
<sequence length="320" mass="35891">MSNFWDKYPMLKEDLEMVKNIMRKSVKCNEKLIESALLDLIDSGGKLLRPAFLLLGGRFGYYDQKKLCSLGATIEMLHMATLVHDDILDDAVLRRGSQTIQSKYGKNYAVFMGDYLFSKCFMLLSNNTSIENMKMLSKAVSRICAGEIDQFASQFNQNVSVKKYLKRIGAKTAALFSLSLYIGAEESGCSKKLASKLGRIGYNIGMAFQIIDDLLDYTGDEKVVGKPVGNDLKQGIYTLPLIYALESDKGDIRRMLSKPLCYEDIKNIVKLAKELGGIERARALAKKYTDKAFKDITSLPDGEAKVILMEIAEKLLVRDY</sequence>
<dbReference type="InterPro" id="IPR000092">
    <property type="entry name" value="Polyprenyl_synt"/>
</dbReference>
<dbReference type="SUPFAM" id="SSF48576">
    <property type="entry name" value="Terpenoid synthases"/>
    <property type="match status" value="1"/>
</dbReference>
<keyword evidence="3 6" id="KW-0808">Transferase</keyword>
<dbReference type="AlphaFoldDB" id="A0A4R7KQM5"/>
<evidence type="ECO:0000256" key="1">
    <source>
        <dbReference type="ARBA" id="ARBA00001946"/>
    </source>
</evidence>
<dbReference type="InterPro" id="IPR008949">
    <property type="entry name" value="Isoprenoid_synthase_dom_sf"/>
</dbReference>
<evidence type="ECO:0000256" key="4">
    <source>
        <dbReference type="ARBA" id="ARBA00022723"/>
    </source>
</evidence>
<evidence type="ECO:0000256" key="6">
    <source>
        <dbReference type="RuleBase" id="RU004466"/>
    </source>
</evidence>
<dbReference type="GO" id="GO:0004659">
    <property type="term" value="F:prenyltransferase activity"/>
    <property type="evidence" value="ECO:0007669"/>
    <property type="project" value="InterPro"/>
</dbReference>
<evidence type="ECO:0000256" key="5">
    <source>
        <dbReference type="ARBA" id="ARBA00022842"/>
    </source>
</evidence>
<dbReference type="PROSITE" id="PS00723">
    <property type="entry name" value="POLYPRENYL_SYNTHASE_1"/>
    <property type="match status" value="1"/>
</dbReference>
<accession>A0A4R7KQM5</accession>
<keyword evidence="5" id="KW-0460">Magnesium</keyword>
<dbReference type="Pfam" id="PF00348">
    <property type="entry name" value="polyprenyl_synt"/>
    <property type="match status" value="1"/>
</dbReference>
<dbReference type="RefSeq" id="WP_133628167.1">
    <property type="nucleotide sequence ID" value="NZ_SOAZ01000010.1"/>
</dbReference>
<protein>
    <submittedName>
        <fullName evidence="7">Heptaprenyl diphosphate synthase</fullName>
    </submittedName>
</protein>
<proteinExistence type="inferred from homology"/>
<dbReference type="GO" id="GO:0008299">
    <property type="term" value="P:isoprenoid biosynthetic process"/>
    <property type="evidence" value="ECO:0007669"/>
    <property type="project" value="InterPro"/>
</dbReference>
<dbReference type="SFLD" id="SFLDS00005">
    <property type="entry name" value="Isoprenoid_Synthase_Type_I"/>
    <property type="match status" value="1"/>
</dbReference>
<comment type="caution">
    <text evidence="7">The sequence shown here is derived from an EMBL/GenBank/DDBJ whole genome shotgun (WGS) entry which is preliminary data.</text>
</comment>
<evidence type="ECO:0000313" key="7">
    <source>
        <dbReference type="EMBL" id="TDT60994.1"/>
    </source>
</evidence>
<dbReference type="OrthoDB" id="9805316at2"/>
<evidence type="ECO:0000256" key="2">
    <source>
        <dbReference type="ARBA" id="ARBA00006706"/>
    </source>
</evidence>
<dbReference type="InterPro" id="IPR033749">
    <property type="entry name" value="Polyprenyl_synt_CS"/>
</dbReference>
<dbReference type="PANTHER" id="PTHR12001">
    <property type="entry name" value="GERANYLGERANYL PYROPHOSPHATE SYNTHASE"/>
    <property type="match status" value="1"/>
</dbReference>
<name>A0A4R7KQM5_9CLOT</name>
<comment type="cofactor">
    <cofactor evidence="1">
        <name>Mg(2+)</name>
        <dbReference type="ChEBI" id="CHEBI:18420"/>
    </cofactor>
</comment>